<dbReference type="SUPFAM" id="SSF55729">
    <property type="entry name" value="Acyl-CoA N-acyltransferases (Nat)"/>
    <property type="match status" value="1"/>
</dbReference>
<dbReference type="CDD" id="cd04301">
    <property type="entry name" value="NAT_SF"/>
    <property type="match status" value="1"/>
</dbReference>
<dbReference type="RefSeq" id="WP_183565009.1">
    <property type="nucleotide sequence ID" value="NZ_JACHOP010000002.1"/>
</dbReference>
<dbReference type="PANTHER" id="PTHR43415:SF3">
    <property type="entry name" value="GNAT-FAMILY ACETYLTRANSFERASE"/>
    <property type="match status" value="1"/>
</dbReference>
<dbReference type="Gene3D" id="3.40.630.30">
    <property type="match status" value="1"/>
</dbReference>
<accession>A0A840ZFR8</accession>
<comment type="caution">
    <text evidence="2">The sequence shown here is derived from an EMBL/GenBank/DDBJ whole genome shotgun (WGS) entry which is preliminary data.</text>
</comment>
<name>A0A840ZFR8_9HYPH</name>
<feature type="domain" description="N-acetyltransferase" evidence="1">
    <location>
        <begin position="11"/>
        <end position="174"/>
    </location>
</feature>
<evidence type="ECO:0000313" key="2">
    <source>
        <dbReference type="EMBL" id="MBB5756028.1"/>
    </source>
</evidence>
<dbReference type="Proteomes" id="UP000583454">
    <property type="component" value="Unassembled WGS sequence"/>
</dbReference>
<dbReference type="PROSITE" id="PS51186">
    <property type="entry name" value="GNAT"/>
    <property type="match status" value="1"/>
</dbReference>
<gene>
    <name evidence="2" type="ORF">HNR00_000724</name>
</gene>
<keyword evidence="3" id="KW-1185">Reference proteome</keyword>
<proteinExistence type="predicted"/>
<dbReference type="GO" id="GO:0016747">
    <property type="term" value="F:acyltransferase activity, transferring groups other than amino-acyl groups"/>
    <property type="evidence" value="ECO:0007669"/>
    <property type="project" value="InterPro"/>
</dbReference>
<dbReference type="PANTHER" id="PTHR43415">
    <property type="entry name" value="SPERMIDINE N(1)-ACETYLTRANSFERASE"/>
    <property type="match status" value="1"/>
</dbReference>
<evidence type="ECO:0000313" key="3">
    <source>
        <dbReference type="Proteomes" id="UP000583454"/>
    </source>
</evidence>
<evidence type="ECO:0000259" key="1">
    <source>
        <dbReference type="PROSITE" id="PS51186"/>
    </source>
</evidence>
<reference evidence="2 3" key="1">
    <citation type="submission" date="2020-08" db="EMBL/GenBank/DDBJ databases">
        <title>Genomic Encyclopedia of Type Strains, Phase IV (KMG-IV): sequencing the most valuable type-strain genomes for metagenomic binning, comparative biology and taxonomic classification.</title>
        <authorList>
            <person name="Goeker M."/>
        </authorList>
    </citation>
    <scope>NUCLEOTIDE SEQUENCE [LARGE SCALE GENOMIC DNA]</scope>
    <source>
        <strain evidence="2 3">DSM 2163</strain>
    </source>
</reference>
<keyword evidence="2" id="KW-0808">Transferase</keyword>
<dbReference type="InterPro" id="IPR000182">
    <property type="entry name" value="GNAT_dom"/>
</dbReference>
<dbReference type="AlphaFoldDB" id="A0A840ZFR8"/>
<dbReference type="EMBL" id="JACHOP010000002">
    <property type="protein sequence ID" value="MBB5756028.1"/>
    <property type="molecule type" value="Genomic_DNA"/>
</dbReference>
<dbReference type="Pfam" id="PF13302">
    <property type="entry name" value="Acetyltransf_3"/>
    <property type="match status" value="1"/>
</dbReference>
<organism evidence="2 3">
    <name type="scientific">Methylorubrum rhodinum</name>
    <dbReference type="NCBI Taxonomy" id="29428"/>
    <lineage>
        <taxon>Bacteria</taxon>
        <taxon>Pseudomonadati</taxon>
        <taxon>Pseudomonadota</taxon>
        <taxon>Alphaproteobacteria</taxon>
        <taxon>Hyphomicrobiales</taxon>
        <taxon>Methylobacteriaceae</taxon>
        <taxon>Methylorubrum</taxon>
    </lineage>
</organism>
<sequence>MASAPPDLQGVRIRLRQPISDDIETRWSIGQHKDIVEGYGGTFDPDAPFSRSGAEQAIRFIRDQPCAWVIDAGRFIGHVRFHGHVPQDRRANLAIGIDDPAFLGRGYGTEAIRLALGHVFGSGLHRVSLRVLATNTRAIACYRKCGFIDEGREREAALIDGRWYDDVVMGLLAREFYAGHDNPNRLS</sequence>
<protein>
    <submittedName>
        <fullName evidence="2">RimJ/RimL family protein N-acetyltransferase</fullName>
    </submittedName>
</protein>
<dbReference type="InterPro" id="IPR016181">
    <property type="entry name" value="Acyl_CoA_acyltransferase"/>
</dbReference>